<evidence type="ECO:0000313" key="4">
    <source>
        <dbReference type="Proteomes" id="UP000053144"/>
    </source>
</evidence>
<proteinExistence type="predicted"/>
<dbReference type="InterPro" id="IPR056924">
    <property type="entry name" value="SH3_Tf2-1"/>
</dbReference>
<dbReference type="Pfam" id="PF24626">
    <property type="entry name" value="SH3_Tf2-1"/>
    <property type="match status" value="1"/>
</dbReference>
<accession>A0A0L9UJ84</accession>
<feature type="region of interest" description="Disordered" evidence="1">
    <location>
        <begin position="144"/>
        <end position="200"/>
    </location>
</feature>
<feature type="domain" description="Tf2-1-like SH3-like" evidence="2">
    <location>
        <begin position="6"/>
        <end position="50"/>
    </location>
</feature>
<feature type="compositionally biased region" description="Basic and acidic residues" evidence="1">
    <location>
        <begin position="181"/>
        <end position="200"/>
    </location>
</feature>
<evidence type="ECO:0000313" key="3">
    <source>
        <dbReference type="EMBL" id="KOM42756.1"/>
    </source>
</evidence>
<evidence type="ECO:0000256" key="1">
    <source>
        <dbReference type="SAM" id="MobiDB-lite"/>
    </source>
</evidence>
<dbReference type="InterPro" id="IPR016197">
    <property type="entry name" value="Chromo-like_dom_sf"/>
</dbReference>
<dbReference type="Gramene" id="KOM42756">
    <property type="protein sequence ID" value="KOM42756"/>
    <property type="gene ID" value="LR48_Vigan05g036000"/>
</dbReference>
<sequence>MKSVVQSKLAARYFGPFLVIQQVGAVAFKLQLPTAARIHPVFHVSQLKKAVGDHQVEQELPIELEMEEPSPRPVKVLDSRQVRQGEDVRQEVLVEWQEEGPDGATWEDALTIHDQYPDFNLGDKVDLQGVGNVRTWRVYERRRYRRKEDERAGQQGRRTSGMDEQDTDERPEQGARTSVPTRDEDERQNTDEQDTDERPG</sequence>
<dbReference type="AlphaFoldDB" id="A0A0L9UJ84"/>
<dbReference type="SUPFAM" id="SSF54160">
    <property type="entry name" value="Chromo domain-like"/>
    <property type="match status" value="1"/>
</dbReference>
<dbReference type="EMBL" id="CM003375">
    <property type="protein sequence ID" value="KOM42756.1"/>
    <property type="molecule type" value="Genomic_DNA"/>
</dbReference>
<dbReference type="PANTHER" id="PTHR46148:SF52">
    <property type="entry name" value="OS04G0603800 PROTEIN"/>
    <property type="match status" value="1"/>
</dbReference>
<name>A0A0L9UJ84_PHAAN</name>
<protein>
    <recommendedName>
        <fullName evidence="2">Tf2-1-like SH3-like domain-containing protein</fullName>
    </recommendedName>
</protein>
<dbReference type="PANTHER" id="PTHR46148">
    <property type="entry name" value="CHROMO DOMAIN-CONTAINING PROTEIN"/>
    <property type="match status" value="1"/>
</dbReference>
<evidence type="ECO:0000259" key="2">
    <source>
        <dbReference type="Pfam" id="PF24626"/>
    </source>
</evidence>
<gene>
    <name evidence="3" type="ORF">LR48_Vigan05g036000</name>
</gene>
<organism evidence="3 4">
    <name type="scientific">Phaseolus angularis</name>
    <name type="common">Azuki bean</name>
    <name type="synonym">Vigna angularis</name>
    <dbReference type="NCBI Taxonomy" id="3914"/>
    <lineage>
        <taxon>Eukaryota</taxon>
        <taxon>Viridiplantae</taxon>
        <taxon>Streptophyta</taxon>
        <taxon>Embryophyta</taxon>
        <taxon>Tracheophyta</taxon>
        <taxon>Spermatophyta</taxon>
        <taxon>Magnoliopsida</taxon>
        <taxon>eudicotyledons</taxon>
        <taxon>Gunneridae</taxon>
        <taxon>Pentapetalae</taxon>
        <taxon>rosids</taxon>
        <taxon>fabids</taxon>
        <taxon>Fabales</taxon>
        <taxon>Fabaceae</taxon>
        <taxon>Papilionoideae</taxon>
        <taxon>50 kb inversion clade</taxon>
        <taxon>NPAAA clade</taxon>
        <taxon>indigoferoid/millettioid clade</taxon>
        <taxon>Phaseoleae</taxon>
        <taxon>Vigna</taxon>
    </lineage>
</organism>
<reference evidence="4" key="1">
    <citation type="journal article" date="2015" name="Proc. Natl. Acad. Sci. U.S.A.">
        <title>Genome sequencing of adzuki bean (Vigna angularis) provides insight into high starch and low fat accumulation and domestication.</title>
        <authorList>
            <person name="Yang K."/>
            <person name="Tian Z."/>
            <person name="Chen C."/>
            <person name="Luo L."/>
            <person name="Zhao B."/>
            <person name="Wang Z."/>
            <person name="Yu L."/>
            <person name="Li Y."/>
            <person name="Sun Y."/>
            <person name="Li W."/>
            <person name="Chen Y."/>
            <person name="Li Y."/>
            <person name="Zhang Y."/>
            <person name="Ai D."/>
            <person name="Zhao J."/>
            <person name="Shang C."/>
            <person name="Ma Y."/>
            <person name="Wu B."/>
            <person name="Wang M."/>
            <person name="Gao L."/>
            <person name="Sun D."/>
            <person name="Zhang P."/>
            <person name="Guo F."/>
            <person name="Wang W."/>
            <person name="Li Y."/>
            <person name="Wang J."/>
            <person name="Varshney R.K."/>
            <person name="Wang J."/>
            <person name="Ling H.Q."/>
            <person name="Wan P."/>
        </authorList>
    </citation>
    <scope>NUCLEOTIDE SEQUENCE</scope>
    <source>
        <strain evidence="4">cv. Jingnong 6</strain>
    </source>
</reference>
<dbReference type="Proteomes" id="UP000053144">
    <property type="component" value="Chromosome 5"/>
</dbReference>
<dbReference type="STRING" id="3914.A0A0L9UJ84"/>